<proteinExistence type="predicted"/>
<dbReference type="GO" id="GO:0030134">
    <property type="term" value="C:COPII-coated ER to Golgi transport vesicle"/>
    <property type="evidence" value="ECO:0007669"/>
    <property type="project" value="TreeGrafter"/>
</dbReference>
<evidence type="ECO:0000259" key="7">
    <source>
        <dbReference type="Pfam" id="PF07970"/>
    </source>
</evidence>
<feature type="region of interest" description="Disordered" evidence="5">
    <location>
        <begin position="418"/>
        <end position="512"/>
    </location>
</feature>
<feature type="domain" description="Endoplasmic reticulum vesicle transporter C-terminal" evidence="7">
    <location>
        <begin position="165"/>
        <end position="330"/>
    </location>
</feature>
<dbReference type="Pfam" id="PF13850">
    <property type="entry name" value="ERGIC_N"/>
    <property type="match status" value="1"/>
</dbReference>
<dbReference type="OrthoDB" id="5541786at2759"/>
<evidence type="ECO:0000256" key="4">
    <source>
        <dbReference type="ARBA" id="ARBA00023136"/>
    </source>
</evidence>
<evidence type="ECO:0000313" key="9">
    <source>
        <dbReference type="EMBL" id="KIO34466.1"/>
    </source>
</evidence>
<name>A0A0C3QWX2_9AGAM</name>
<evidence type="ECO:0000259" key="8">
    <source>
        <dbReference type="Pfam" id="PF13850"/>
    </source>
</evidence>
<dbReference type="STRING" id="1051891.A0A0C3QWX2"/>
<reference evidence="9 10" key="1">
    <citation type="submission" date="2014-04" db="EMBL/GenBank/DDBJ databases">
        <authorList>
            <consortium name="DOE Joint Genome Institute"/>
            <person name="Kuo A."/>
            <person name="Girlanda M."/>
            <person name="Perotto S."/>
            <person name="Kohler A."/>
            <person name="Nagy L.G."/>
            <person name="Floudas D."/>
            <person name="Copeland A."/>
            <person name="Barry K.W."/>
            <person name="Cichocki N."/>
            <person name="Veneault-Fourrey C."/>
            <person name="LaButti K."/>
            <person name="Lindquist E.A."/>
            <person name="Lipzen A."/>
            <person name="Lundell T."/>
            <person name="Morin E."/>
            <person name="Murat C."/>
            <person name="Sun H."/>
            <person name="Tunlid A."/>
            <person name="Henrissat B."/>
            <person name="Grigoriev I.V."/>
            <person name="Hibbett D.S."/>
            <person name="Martin F."/>
            <person name="Nordberg H.P."/>
            <person name="Cantor M.N."/>
            <person name="Hua S.X."/>
        </authorList>
    </citation>
    <scope>NUCLEOTIDE SEQUENCE [LARGE SCALE GENOMIC DNA]</scope>
    <source>
        <strain evidence="9 10">MUT 4182</strain>
    </source>
</reference>
<accession>A0A0C3QWX2</accession>
<evidence type="ECO:0000256" key="1">
    <source>
        <dbReference type="ARBA" id="ARBA00004370"/>
    </source>
</evidence>
<reference evidence="10" key="2">
    <citation type="submission" date="2015-01" db="EMBL/GenBank/DDBJ databases">
        <title>Evolutionary Origins and Diversification of the Mycorrhizal Mutualists.</title>
        <authorList>
            <consortium name="DOE Joint Genome Institute"/>
            <consortium name="Mycorrhizal Genomics Consortium"/>
            <person name="Kohler A."/>
            <person name="Kuo A."/>
            <person name="Nagy L.G."/>
            <person name="Floudas D."/>
            <person name="Copeland A."/>
            <person name="Barry K.W."/>
            <person name="Cichocki N."/>
            <person name="Veneault-Fourrey C."/>
            <person name="LaButti K."/>
            <person name="Lindquist E.A."/>
            <person name="Lipzen A."/>
            <person name="Lundell T."/>
            <person name="Morin E."/>
            <person name="Murat C."/>
            <person name="Riley R."/>
            <person name="Ohm R."/>
            <person name="Sun H."/>
            <person name="Tunlid A."/>
            <person name="Henrissat B."/>
            <person name="Grigoriev I.V."/>
            <person name="Hibbett D.S."/>
            <person name="Martin F."/>
        </authorList>
    </citation>
    <scope>NUCLEOTIDE SEQUENCE [LARGE SCALE GENOMIC DNA]</scope>
    <source>
        <strain evidence="10">MUT 4182</strain>
    </source>
</reference>
<protein>
    <recommendedName>
        <fullName evidence="11">Endoplasmic reticulum vesicle transporter C-terminal domain-containing protein</fullName>
    </recommendedName>
</protein>
<gene>
    <name evidence="9" type="ORF">M407DRAFT_240397</name>
</gene>
<dbReference type="AlphaFoldDB" id="A0A0C3QWX2"/>
<dbReference type="Proteomes" id="UP000054248">
    <property type="component" value="Unassembled WGS sequence"/>
</dbReference>
<feature type="compositionally biased region" description="Polar residues" evidence="5">
    <location>
        <begin position="462"/>
        <end position="472"/>
    </location>
</feature>
<comment type="subcellular location">
    <subcellularLocation>
        <location evidence="1">Membrane</location>
    </subcellularLocation>
</comment>
<feature type="transmembrane region" description="Helical" evidence="6">
    <location>
        <begin position="39"/>
        <end position="58"/>
    </location>
</feature>
<feature type="compositionally biased region" description="Polar residues" evidence="5">
    <location>
        <begin position="490"/>
        <end position="502"/>
    </location>
</feature>
<dbReference type="GO" id="GO:0005789">
    <property type="term" value="C:endoplasmic reticulum membrane"/>
    <property type="evidence" value="ECO:0007669"/>
    <property type="project" value="TreeGrafter"/>
</dbReference>
<evidence type="ECO:0000256" key="6">
    <source>
        <dbReference type="SAM" id="Phobius"/>
    </source>
</evidence>
<dbReference type="GO" id="GO:0000139">
    <property type="term" value="C:Golgi membrane"/>
    <property type="evidence" value="ECO:0007669"/>
    <property type="project" value="TreeGrafter"/>
</dbReference>
<evidence type="ECO:0000313" key="10">
    <source>
        <dbReference type="Proteomes" id="UP000054248"/>
    </source>
</evidence>
<keyword evidence="3 6" id="KW-1133">Transmembrane helix</keyword>
<dbReference type="PANTHER" id="PTHR10984:SF81">
    <property type="entry name" value="ER-DERIVED VESICLES PROTEIN ERV41"/>
    <property type="match status" value="1"/>
</dbReference>
<dbReference type="GO" id="GO:0006888">
    <property type="term" value="P:endoplasmic reticulum to Golgi vesicle-mediated transport"/>
    <property type="evidence" value="ECO:0007669"/>
    <property type="project" value="TreeGrafter"/>
</dbReference>
<dbReference type="PANTHER" id="PTHR10984">
    <property type="entry name" value="ENDOPLASMIC RETICULUM-GOLGI INTERMEDIATE COMPARTMENT PROTEIN"/>
    <property type="match status" value="1"/>
</dbReference>
<feature type="compositionally biased region" description="Pro residues" evidence="5">
    <location>
        <begin position="443"/>
        <end position="452"/>
    </location>
</feature>
<keyword evidence="4 6" id="KW-0472">Membrane</keyword>
<feature type="domain" description="Endoplasmic reticulum vesicle transporter N-terminal" evidence="8">
    <location>
        <begin position="22"/>
        <end position="109"/>
    </location>
</feature>
<evidence type="ECO:0000256" key="5">
    <source>
        <dbReference type="SAM" id="MobiDB-lite"/>
    </source>
</evidence>
<dbReference type="HOGENOM" id="CLU_034705_2_1_1"/>
<sequence>MASFDDNNDKSVLDKLDSIAPIREFDAFPKVATSYTQRTTLGALATLLVIGLSFLLSLNDVGEFLWGWPDYEYAIDRRYKDTLKINLDMVVNMPCGTLSVDVRDAAGDRLHMSNGFRRDGTTFDAKQAHRLSAHGKRQSTAEIVTAAKKRSGGLFAALQAQSSSEKIQYAHYPSGEACRLYGTVEVKRVTGNLHITTLGHGYASREHVDHKMINLTHVINEFSFGPYFPNIAQPLDYTYEVAYEPFSLFQYFIQVVPTVYHAPRSKPIRTNQYSVNSYRRDLIHGRGTPGIFFKYDIDPIEMTVYQRTHSLTQFLLRLCGVVGGVWVCAQWALKITAKAATVVAGKDNDDQLVVDDSRMRKSSISKRWAGGELRARATGPSGWTIDGASPYSASFGPYSGTPTMAVNGYPLSPNGYPPTPMNGGYPRTPINANGLAPAQVPLPSTPLPPTTPGPNASMMRPQLSSPLGQNGHSISPSPSSPLSPYARANGSGSVSPAQSRPTLSPRVDKRVD</sequence>
<evidence type="ECO:0008006" key="11">
    <source>
        <dbReference type="Google" id="ProtNLM"/>
    </source>
</evidence>
<evidence type="ECO:0000256" key="2">
    <source>
        <dbReference type="ARBA" id="ARBA00022692"/>
    </source>
</evidence>
<evidence type="ECO:0000256" key="3">
    <source>
        <dbReference type="ARBA" id="ARBA00022989"/>
    </source>
</evidence>
<dbReference type="InterPro" id="IPR012936">
    <property type="entry name" value="Erv_C"/>
</dbReference>
<feature type="compositionally biased region" description="Low complexity" evidence="5">
    <location>
        <begin position="473"/>
        <end position="484"/>
    </location>
</feature>
<dbReference type="GO" id="GO:0006890">
    <property type="term" value="P:retrograde vesicle-mediated transport, Golgi to endoplasmic reticulum"/>
    <property type="evidence" value="ECO:0007669"/>
    <property type="project" value="TreeGrafter"/>
</dbReference>
<keyword evidence="10" id="KW-1185">Reference proteome</keyword>
<organism evidence="9 10">
    <name type="scientific">Tulasnella calospora MUT 4182</name>
    <dbReference type="NCBI Taxonomy" id="1051891"/>
    <lineage>
        <taxon>Eukaryota</taxon>
        <taxon>Fungi</taxon>
        <taxon>Dikarya</taxon>
        <taxon>Basidiomycota</taxon>
        <taxon>Agaricomycotina</taxon>
        <taxon>Agaricomycetes</taxon>
        <taxon>Cantharellales</taxon>
        <taxon>Tulasnellaceae</taxon>
        <taxon>Tulasnella</taxon>
    </lineage>
</organism>
<dbReference type="EMBL" id="KN822942">
    <property type="protein sequence ID" value="KIO34466.1"/>
    <property type="molecule type" value="Genomic_DNA"/>
</dbReference>
<keyword evidence="2 6" id="KW-0812">Transmembrane</keyword>
<dbReference type="InterPro" id="IPR039542">
    <property type="entry name" value="Erv_N"/>
</dbReference>
<dbReference type="Pfam" id="PF07970">
    <property type="entry name" value="COPIIcoated_ERV"/>
    <property type="match status" value="1"/>
</dbReference>
<dbReference type="InterPro" id="IPR045888">
    <property type="entry name" value="Erv"/>
</dbReference>